<proteinExistence type="predicted"/>
<name>A0A9D3NRD9_9TELE</name>
<accession>A0A9D3NRD9</accession>
<sequence>MTALLIAEVSELGPDWRQKGEPGWKCKPRLSGSGASVQHTPLLETFIRGSWEADIALELTGLGDPRRPRDRKIDDCSDRRDQSNVPALPVRLKLAAGTGRRGERREDFILTASHAGVTGSGTEDQDEEDHLKRTTNSRR</sequence>
<keyword evidence="3" id="KW-1185">Reference proteome</keyword>
<dbReference type="AlphaFoldDB" id="A0A9D3NRD9"/>
<feature type="compositionally biased region" description="Basic and acidic residues" evidence="1">
    <location>
        <begin position="64"/>
        <end position="82"/>
    </location>
</feature>
<evidence type="ECO:0000313" key="3">
    <source>
        <dbReference type="Proteomes" id="UP000824219"/>
    </source>
</evidence>
<reference evidence="2 3" key="1">
    <citation type="submission" date="2021-06" db="EMBL/GenBank/DDBJ databases">
        <title>Chromosome-level genome assembly of the red-tail catfish (Hemibagrus wyckioides).</title>
        <authorList>
            <person name="Shao F."/>
        </authorList>
    </citation>
    <scope>NUCLEOTIDE SEQUENCE [LARGE SCALE GENOMIC DNA]</scope>
    <source>
        <strain evidence="2">EC202008001</strain>
        <tissue evidence="2">Blood</tissue>
    </source>
</reference>
<gene>
    <name evidence="2" type="ORF">KOW79_010250</name>
</gene>
<comment type="caution">
    <text evidence="2">The sequence shown here is derived from an EMBL/GenBank/DDBJ whole genome shotgun (WGS) entry which is preliminary data.</text>
</comment>
<dbReference type="Proteomes" id="UP000824219">
    <property type="component" value="Linkage Group LG11"/>
</dbReference>
<dbReference type="EMBL" id="JAHKSW010000011">
    <property type="protein sequence ID" value="KAG7326849.1"/>
    <property type="molecule type" value="Genomic_DNA"/>
</dbReference>
<feature type="region of interest" description="Disordered" evidence="1">
    <location>
        <begin position="61"/>
        <end position="139"/>
    </location>
</feature>
<protein>
    <submittedName>
        <fullName evidence="2">Uncharacterized protein</fullName>
    </submittedName>
</protein>
<dbReference type="OrthoDB" id="10497290at2759"/>
<evidence type="ECO:0000256" key="1">
    <source>
        <dbReference type="SAM" id="MobiDB-lite"/>
    </source>
</evidence>
<organism evidence="2 3">
    <name type="scientific">Hemibagrus wyckioides</name>
    <dbReference type="NCBI Taxonomy" id="337641"/>
    <lineage>
        <taxon>Eukaryota</taxon>
        <taxon>Metazoa</taxon>
        <taxon>Chordata</taxon>
        <taxon>Craniata</taxon>
        <taxon>Vertebrata</taxon>
        <taxon>Euteleostomi</taxon>
        <taxon>Actinopterygii</taxon>
        <taxon>Neopterygii</taxon>
        <taxon>Teleostei</taxon>
        <taxon>Ostariophysi</taxon>
        <taxon>Siluriformes</taxon>
        <taxon>Bagridae</taxon>
        <taxon>Hemibagrus</taxon>
    </lineage>
</organism>
<evidence type="ECO:0000313" key="2">
    <source>
        <dbReference type="EMBL" id="KAG7326849.1"/>
    </source>
</evidence>